<sequence length="181" mass="20058">MNPALGPCASGCVRPHCDPSSHYPSSSHRPPPSLILAVAPATSSGLWPRQPRRVSLVPGRRGRQRWQSCCPRSLSRCWTTPPRCVHPICHVGCSCTAPLGISLNRYVPRVRRLLMSVQYSVCFRMLRIYPPCKLGPIGDVRDHRGPLSVSNLTDPPWALLGIIRSPRDEASLQQRIQLVST</sequence>
<protein>
    <submittedName>
        <fullName evidence="1">Uncharacterized protein</fullName>
    </submittedName>
</protein>
<gene>
    <name evidence="1" type="ORF">C8Q71DRAFT_512159</name>
</gene>
<dbReference type="GeneID" id="71999791"/>
<accession>A0ABQ8KMW1</accession>
<keyword evidence="2" id="KW-1185">Reference proteome</keyword>
<proteinExistence type="predicted"/>
<dbReference type="Proteomes" id="UP000814176">
    <property type="component" value="Unassembled WGS sequence"/>
</dbReference>
<reference evidence="1 2" key="1">
    <citation type="journal article" date="2021" name="Environ. Microbiol.">
        <title>Gene family expansions and transcriptome signatures uncover fungal adaptations to wood decay.</title>
        <authorList>
            <person name="Hage H."/>
            <person name="Miyauchi S."/>
            <person name="Viragh M."/>
            <person name="Drula E."/>
            <person name="Min B."/>
            <person name="Chaduli D."/>
            <person name="Navarro D."/>
            <person name="Favel A."/>
            <person name="Norest M."/>
            <person name="Lesage-Meessen L."/>
            <person name="Balint B."/>
            <person name="Merenyi Z."/>
            <person name="de Eugenio L."/>
            <person name="Morin E."/>
            <person name="Martinez A.T."/>
            <person name="Baldrian P."/>
            <person name="Stursova M."/>
            <person name="Martinez M.J."/>
            <person name="Novotny C."/>
            <person name="Magnuson J.K."/>
            <person name="Spatafora J.W."/>
            <person name="Maurice S."/>
            <person name="Pangilinan J."/>
            <person name="Andreopoulos W."/>
            <person name="LaButti K."/>
            <person name="Hundley H."/>
            <person name="Na H."/>
            <person name="Kuo A."/>
            <person name="Barry K."/>
            <person name="Lipzen A."/>
            <person name="Henrissat B."/>
            <person name="Riley R."/>
            <person name="Ahrendt S."/>
            <person name="Nagy L.G."/>
            <person name="Grigoriev I.V."/>
            <person name="Martin F."/>
            <person name="Rosso M.N."/>
        </authorList>
    </citation>
    <scope>NUCLEOTIDE SEQUENCE [LARGE SCALE GENOMIC DNA]</scope>
    <source>
        <strain evidence="1 2">CIRM-BRFM 1785</strain>
    </source>
</reference>
<dbReference type="EMBL" id="JADCUA010000006">
    <property type="protein sequence ID" value="KAH9839438.1"/>
    <property type="molecule type" value="Genomic_DNA"/>
</dbReference>
<evidence type="ECO:0000313" key="1">
    <source>
        <dbReference type="EMBL" id="KAH9839438.1"/>
    </source>
</evidence>
<dbReference type="RefSeq" id="XP_047781193.1">
    <property type="nucleotide sequence ID" value="XM_047919059.1"/>
</dbReference>
<name>A0ABQ8KMW1_9APHY</name>
<comment type="caution">
    <text evidence="1">The sequence shown here is derived from an EMBL/GenBank/DDBJ whole genome shotgun (WGS) entry which is preliminary data.</text>
</comment>
<evidence type="ECO:0000313" key="2">
    <source>
        <dbReference type="Proteomes" id="UP000814176"/>
    </source>
</evidence>
<organism evidence="1 2">
    <name type="scientific">Rhodofomes roseus</name>
    <dbReference type="NCBI Taxonomy" id="34475"/>
    <lineage>
        <taxon>Eukaryota</taxon>
        <taxon>Fungi</taxon>
        <taxon>Dikarya</taxon>
        <taxon>Basidiomycota</taxon>
        <taxon>Agaricomycotina</taxon>
        <taxon>Agaricomycetes</taxon>
        <taxon>Polyporales</taxon>
        <taxon>Rhodofomes</taxon>
    </lineage>
</organism>